<evidence type="ECO:0000256" key="1">
    <source>
        <dbReference type="SAM" id="MobiDB-lite"/>
    </source>
</evidence>
<organism evidence="2 3">
    <name type="scientific">Rhizophlyctis rosea</name>
    <dbReference type="NCBI Taxonomy" id="64517"/>
    <lineage>
        <taxon>Eukaryota</taxon>
        <taxon>Fungi</taxon>
        <taxon>Fungi incertae sedis</taxon>
        <taxon>Chytridiomycota</taxon>
        <taxon>Chytridiomycota incertae sedis</taxon>
        <taxon>Chytridiomycetes</taxon>
        <taxon>Rhizophlyctidales</taxon>
        <taxon>Rhizophlyctidaceae</taxon>
        <taxon>Rhizophlyctis</taxon>
    </lineage>
</organism>
<feature type="compositionally biased region" description="Polar residues" evidence="1">
    <location>
        <begin position="1065"/>
        <end position="1090"/>
    </location>
</feature>
<comment type="caution">
    <text evidence="2">The sequence shown here is derived from an EMBL/GenBank/DDBJ whole genome shotgun (WGS) entry which is preliminary data.</text>
</comment>
<name>A0AAD5SJ21_9FUNG</name>
<accession>A0AAD5SJ21</accession>
<dbReference type="Proteomes" id="UP001212841">
    <property type="component" value="Unassembled WGS sequence"/>
</dbReference>
<feature type="compositionally biased region" description="Basic and acidic residues" evidence="1">
    <location>
        <begin position="981"/>
        <end position="991"/>
    </location>
</feature>
<dbReference type="AlphaFoldDB" id="A0AAD5SJ21"/>
<feature type="compositionally biased region" description="Basic and acidic residues" evidence="1">
    <location>
        <begin position="1121"/>
        <end position="1139"/>
    </location>
</feature>
<feature type="region of interest" description="Disordered" evidence="1">
    <location>
        <begin position="647"/>
        <end position="693"/>
    </location>
</feature>
<evidence type="ECO:0000313" key="3">
    <source>
        <dbReference type="Proteomes" id="UP001212841"/>
    </source>
</evidence>
<feature type="compositionally biased region" description="Basic and acidic residues" evidence="1">
    <location>
        <begin position="654"/>
        <end position="687"/>
    </location>
</feature>
<dbReference type="EMBL" id="JADGJD010000050">
    <property type="protein sequence ID" value="KAJ3055999.1"/>
    <property type="molecule type" value="Genomic_DNA"/>
</dbReference>
<protein>
    <submittedName>
        <fullName evidence="2">Uncharacterized protein</fullName>
    </submittedName>
</protein>
<keyword evidence="3" id="KW-1185">Reference proteome</keyword>
<feature type="region of interest" description="Disordered" evidence="1">
    <location>
        <begin position="958"/>
        <end position="1000"/>
    </location>
</feature>
<gene>
    <name evidence="2" type="ORF">HK097_008488</name>
</gene>
<sequence length="1255" mass="129194">MTDHSQQTGTPGSPVDAENSIIDNYQIPDRISEPTTLAAVANVEPVHGDTLVSTNATPEYGVPERILQATTIAAVANVEPVHGDTLVSTNATPEYGVPERIFEPSTIAAVAAVEPVHGESLASTRGVMVEDVDVNMPGALPDDSDRFYESDEEEPHILDAVKSAAHGAQETLGNLLGNASNLISSTVRRASTSRAVPPVDVATAGSTTGSVVGTVAGTVHAATDIARAVATNAAHTVADTVRPYLPQQAAAPATATVNPLDTDIIVTATARTVPGSDEVVAVDAHVVQTPLPPPVTASPPAQPTLVEKAQTAAGTARDLAASAYQTVAEKAGVATAVASDLTATATEKASGVAATTSQQGAVIAEKTRETATTAYDAAAYEALNAKAAAQVSANQSYEQSAQRTAAALEAAKEKAAVAVNAVEGAVGVAVVKASEVAESVKHTAEAAAHKAAEVAHSVAVPVVNTATAAKDIVVGAKDTVVGATTSAYQAAANTATTAKDTVVGTTSSAYQSAANTAGTVKERALGSAMEAPVAAEEAKPGVIATAQQKLADTAAAVSNAAANAKTGVASTVANATSAVTNTVSGATAAVSNTASNVASTVASAPSTAYNYVRGGPATNEAVTEQPSPVIPATGAIAPEYVQGVSGIGPEEQQEYSREEIADAEEAERARRNKPGESARQAFEHARQEASAFASGLREHLGEAGNIPALSVPRRELIREAEEAERAERGDATQFQRSLAEDQARAFTEGLKDAAGVDHLRSAVDVARTAQIHSAEESEREARVQSLEPAAALAVAAAVREGLNAGDSAAVGVARREVTRDAEEQAREEKINTEAGERSIAHNLATAFQEGVANANSSAAGVARLERIRDAEEQERADRIQEGWKAEALAHEQARLVASGLESVDLKHVTGAEQAKATREAEEAERERRIKEVTEEGHQAQVAPAVAAAVVEGLKQSHATGGVSNPAISIANRELGKDEEEKERQERIHSGDSLRNAGSPTKTAFAVRSGLLHEDNPATAVARKTADSEGVQEALPSVAGRGITPAHSNALPSPTKTAYDVVRSEAGQSPTSHNIPITDFGRNSPTKQFLGQESLLAPRPPTPERAESIAATQGSASSDENEAPKEAPKEAPVAKKDQDVGLRTIRPSPSEVVRESDILDDVAPATTSKQQDLTAPSESQATERSISPESRLSSSSLDSEGNKKPKKLHGLLNKAVGKIEVGFGKVTRNTGLIEKGQEMHAAGAAEIAQARERAAK</sequence>
<feature type="compositionally biased region" description="Low complexity" evidence="1">
    <location>
        <begin position="1182"/>
        <end position="1198"/>
    </location>
</feature>
<feature type="compositionally biased region" description="Polar residues" evidence="1">
    <location>
        <begin position="1164"/>
        <end position="1181"/>
    </location>
</feature>
<evidence type="ECO:0000313" key="2">
    <source>
        <dbReference type="EMBL" id="KAJ3055999.1"/>
    </source>
</evidence>
<feature type="region of interest" description="Disordered" evidence="1">
    <location>
        <begin position="1063"/>
        <end position="1210"/>
    </location>
</feature>
<proteinExistence type="predicted"/>
<reference evidence="2" key="1">
    <citation type="submission" date="2020-05" db="EMBL/GenBank/DDBJ databases">
        <title>Phylogenomic resolution of chytrid fungi.</title>
        <authorList>
            <person name="Stajich J.E."/>
            <person name="Amses K."/>
            <person name="Simmons R."/>
            <person name="Seto K."/>
            <person name="Myers J."/>
            <person name="Bonds A."/>
            <person name="Quandt C.A."/>
            <person name="Barry K."/>
            <person name="Liu P."/>
            <person name="Grigoriev I."/>
            <person name="Longcore J.E."/>
            <person name="James T.Y."/>
        </authorList>
    </citation>
    <scope>NUCLEOTIDE SEQUENCE</scope>
    <source>
        <strain evidence="2">JEL0318</strain>
    </source>
</reference>